<evidence type="ECO:0000313" key="6">
    <source>
        <dbReference type="EMBL" id="KKU63190.1"/>
    </source>
</evidence>
<keyword evidence="2" id="KW-0547">Nucleotide-binding</keyword>
<dbReference type="PATRIC" id="fig|1618353.3.peg.909"/>
<dbReference type="Gene3D" id="3.30.300.160">
    <property type="entry name" value="Type II secretion system, protein E, N-terminal domain"/>
    <property type="match status" value="1"/>
</dbReference>
<evidence type="ECO:0000313" key="7">
    <source>
        <dbReference type="Proteomes" id="UP000034364"/>
    </source>
</evidence>
<dbReference type="Gene3D" id="3.40.50.300">
    <property type="entry name" value="P-loop containing nucleotide triphosphate hydrolases"/>
    <property type="match status" value="1"/>
</dbReference>
<dbReference type="Pfam" id="PF00437">
    <property type="entry name" value="T2SSE"/>
    <property type="match status" value="1"/>
</dbReference>
<comment type="similarity">
    <text evidence="1">Belongs to the GSP E family.</text>
</comment>
<accession>A0A0G1UZR7</accession>
<dbReference type="Proteomes" id="UP000034364">
    <property type="component" value="Unassembled WGS sequence"/>
</dbReference>
<feature type="domain" description="Bacterial type II secretion system protein E" evidence="4">
    <location>
        <begin position="167"/>
        <end position="555"/>
    </location>
</feature>
<dbReference type="GO" id="GO:0005886">
    <property type="term" value="C:plasma membrane"/>
    <property type="evidence" value="ECO:0007669"/>
    <property type="project" value="TreeGrafter"/>
</dbReference>
<reference evidence="6 7" key="1">
    <citation type="journal article" date="2015" name="Nature">
        <title>rRNA introns, odd ribosomes, and small enigmatic genomes across a large radiation of phyla.</title>
        <authorList>
            <person name="Brown C.T."/>
            <person name="Hug L.A."/>
            <person name="Thomas B.C."/>
            <person name="Sharon I."/>
            <person name="Castelle C.J."/>
            <person name="Singh A."/>
            <person name="Wilkins M.J."/>
            <person name="Williams K.H."/>
            <person name="Banfield J.F."/>
        </authorList>
    </citation>
    <scope>NUCLEOTIDE SEQUENCE [LARGE SCALE GENOMIC DNA]</scope>
</reference>
<dbReference type="PANTHER" id="PTHR30258">
    <property type="entry name" value="TYPE II SECRETION SYSTEM PROTEIN GSPE-RELATED"/>
    <property type="match status" value="1"/>
</dbReference>
<feature type="domain" description="Type II secretion system protein GspE N-terminal" evidence="5">
    <location>
        <begin position="61"/>
        <end position="145"/>
    </location>
</feature>
<dbReference type="PANTHER" id="PTHR30258:SF2">
    <property type="entry name" value="COMG OPERON PROTEIN 1"/>
    <property type="match status" value="1"/>
</dbReference>
<dbReference type="Pfam" id="PF05157">
    <property type="entry name" value="MshEN"/>
    <property type="match status" value="1"/>
</dbReference>
<organism evidence="6 7">
    <name type="scientific">Candidatus Amesbacteria bacterium GW2011_GWA1_47_16</name>
    <dbReference type="NCBI Taxonomy" id="1618353"/>
    <lineage>
        <taxon>Bacteria</taxon>
        <taxon>Candidatus Amesiibacteriota</taxon>
    </lineage>
</organism>
<keyword evidence="3" id="KW-0067">ATP-binding</keyword>
<evidence type="ECO:0000256" key="3">
    <source>
        <dbReference type="ARBA" id="ARBA00022840"/>
    </source>
</evidence>
<evidence type="ECO:0000259" key="5">
    <source>
        <dbReference type="Pfam" id="PF05157"/>
    </source>
</evidence>
<name>A0A0G1UZR7_9BACT</name>
<dbReference type="GO" id="GO:0005524">
    <property type="term" value="F:ATP binding"/>
    <property type="evidence" value="ECO:0007669"/>
    <property type="project" value="UniProtKB-KW"/>
</dbReference>
<proteinExistence type="inferred from homology"/>
<dbReference type="CDD" id="cd01129">
    <property type="entry name" value="PulE-GspE-like"/>
    <property type="match status" value="1"/>
</dbReference>
<comment type="caution">
    <text evidence="6">The sequence shown here is derived from an EMBL/GenBank/DDBJ whole genome shotgun (WGS) entry which is preliminary data.</text>
</comment>
<evidence type="ECO:0000256" key="2">
    <source>
        <dbReference type="ARBA" id="ARBA00022741"/>
    </source>
</evidence>
<protein>
    <submittedName>
        <fullName evidence="6">General secretory pathway protein E</fullName>
    </submittedName>
</protein>
<evidence type="ECO:0000259" key="4">
    <source>
        <dbReference type="Pfam" id="PF00437"/>
    </source>
</evidence>
<dbReference type="Gene3D" id="3.30.450.90">
    <property type="match status" value="1"/>
</dbReference>
<dbReference type="GO" id="GO:0016887">
    <property type="term" value="F:ATP hydrolysis activity"/>
    <property type="evidence" value="ECO:0007669"/>
    <property type="project" value="TreeGrafter"/>
</dbReference>
<dbReference type="InterPro" id="IPR027417">
    <property type="entry name" value="P-loop_NTPase"/>
</dbReference>
<dbReference type="InterPro" id="IPR007831">
    <property type="entry name" value="T2SS_GspE_N"/>
</dbReference>
<dbReference type="SUPFAM" id="SSF160246">
    <property type="entry name" value="EspE N-terminal domain-like"/>
    <property type="match status" value="1"/>
</dbReference>
<sequence>VMPITDDQLQALLLKNKIVDEKSFEAAKKYSASFGRALDETLIEKDLVSDEKLGSLLAGFYGLPFVSLSKTSVPEDVFHIIPERVARSQKAIAFARAADGIKIALADPSRSDILVQVAKKTGLKTLGYFATRRDIEATLHSYQKDLQQTLNNLLKEDIGRNPESVLDDPPVAELVDTVIDAASEENSSDIHIEPEETTSLIRFRLDGLLQDVARLPKYLHDRIITRIKVLSNLRTDEHLSAQDGKMRKKMEEENLDIRVSIIPIVEGEKSVMRLLSSRSRQYTLQGLGMNPPDLAKVENAYTKSYGMILSTGPTGSGKTTSIYSILKVLNTREKNITTIEDPVEYRIKGANQVQVNPKTNLTFAAGLRSILRQDPNIIFVGEIRDNETAAIAVNAALTGHLVLSTLHTNDAATAIPRLTDMQVEPFLVASTLSVVIAQRLVRQICPTCRQEAVVEYEQLIRDFPEEIIKKHFKNQKSVPVFRGRGCKLCRLSGYLGRLGLFEVLEVTPQIRKLIFERRDSDIITKAAIEEGMQTILDDGLTKVIAGRTTLEEVRRVTKAEFL</sequence>
<feature type="non-terminal residue" evidence="6">
    <location>
        <position position="1"/>
    </location>
</feature>
<dbReference type="InterPro" id="IPR037257">
    <property type="entry name" value="T2SS_E_N_sf"/>
</dbReference>
<gene>
    <name evidence="6" type="ORF">UX87_C0031G0009</name>
</gene>
<dbReference type="SUPFAM" id="SSF52540">
    <property type="entry name" value="P-loop containing nucleoside triphosphate hydrolases"/>
    <property type="match status" value="1"/>
</dbReference>
<dbReference type="EMBL" id="LCNV01000031">
    <property type="protein sequence ID" value="KKU63190.1"/>
    <property type="molecule type" value="Genomic_DNA"/>
</dbReference>
<dbReference type="FunFam" id="3.40.50.300:FF:000398">
    <property type="entry name" value="Type IV pilus assembly ATPase PilB"/>
    <property type="match status" value="1"/>
</dbReference>
<evidence type="ECO:0000256" key="1">
    <source>
        <dbReference type="ARBA" id="ARBA00006611"/>
    </source>
</evidence>
<dbReference type="AlphaFoldDB" id="A0A0G1UZR7"/>
<dbReference type="InterPro" id="IPR001482">
    <property type="entry name" value="T2SS/T4SS_dom"/>
</dbReference>